<dbReference type="PATRIC" id="fig|1217649.3.peg.395"/>
<keyword evidence="3 6" id="KW-0949">S-adenosyl-L-methionine</keyword>
<dbReference type="Proteomes" id="UP000018417">
    <property type="component" value="Unassembled WGS sequence"/>
</dbReference>
<evidence type="ECO:0000256" key="8">
    <source>
        <dbReference type="RuleBase" id="RU000417"/>
    </source>
</evidence>
<dbReference type="InterPro" id="IPR050390">
    <property type="entry name" value="C5-Methyltransferase"/>
</dbReference>
<organism evidence="9 10">
    <name type="scientific">Acinetobacter beijerinckii ANC 3835</name>
    <dbReference type="NCBI Taxonomy" id="1217649"/>
    <lineage>
        <taxon>Bacteria</taxon>
        <taxon>Pseudomonadati</taxon>
        <taxon>Pseudomonadota</taxon>
        <taxon>Gammaproteobacteria</taxon>
        <taxon>Moraxellales</taxon>
        <taxon>Moraxellaceae</taxon>
        <taxon>Acinetobacter</taxon>
    </lineage>
</organism>
<dbReference type="EMBL" id="APQK01000002">
    <property type="protein sequence ID" value="ENW08240.1"/>
    <property type="molecule type" value="Genomic_DNA"/>
</dbReference>
<evidence type="ECO:0000256" key="4">
    <source>
        <dbReference type="ARBA" id="ARBA00022747"/>
    </source>
</evidence>
<name>N9FLN6_9GAMM</name>
<feature type="active site" evidence="6">
    <location>
        <position position="89"/>
    </location>
</feature>
<comment type="catalytic activity">
    <reaction evidence="5 8">
        <text>a 2'-deoxycytidine in DNA + S-adenosyl-L-methionine = a 5-methyl-2'-deoxycytidine in DNA + S-adenosyl-L-homocysteine + H(+)</text>
        <dbReference type="Rhea" id="RHEA:13681"/>
        <dbReference type="Rhea" id="RHEA-COMP:11369"/>
        <dbReference type="Rhea" id="RHEA-COMP:11370"/>
        <dbReference type="ChEBI" id="CHEBI:15378"/>
        <dbReference type="ChEBI" id="CHEBI:57856"/>
        <dbReference type="ChEBI" id="CHEBI:59789"/>
        <dbReference type="ChEBI" id="CHEBI:85452"/>
        <dbReference type="ChEBI" id="CHEBI:85454"/>
        <dbReference type="EC" id="2.1.1.37"/>
    </reaction>
</comment>
<dbReference type="Gene3D" id="3.90.120.10">
    <property type="entry name" value="DNA Methylase, subunit A, domain 2"/>
    <property type="match status" value="1"/>
</dbReference>
<dbReference type="Gene3D" id="3.40.50.150">
    <property type="entry name" value="Vaccinia Virus protein VP39"/>
    <property type="match status" value="1"/>
</dbReference>
<accession>N9FLN6</accession>
<keyword evidence="1 6" id="KW-0489">Methyltransferase</keyword>
<dbReference type="GO" id="GO:0032259">
    <property type="term" value="P:methylation"/>
    <property type="evidence" value="ECO:0007669"/>
    <property type="project" value="UniProtKB-KW"/>
</dbReference>
<evidence type="ECO:0000256" key="6">
    <source>
        <dbReference type="PROSITE-ProRule" id="PRU01016"/>
    </source>
</evidence>
<keyword evidence="2 6" id="KW-0808">Transferase</keyword>
<comment type="caution">
    <text evidence="9">The sequence shown here is derived from an EMBL/GenBank/DDBJ whole genome shotgun (WGS) entry which is preliminary data.</text>
</comment>
<dbReference type="GO" id="GO:0009307">
    <property type="term" value="P:DNA restriction-modification system"/>
    <property type="evidence" value="ECO:0007669"/>
    <property type="project" value="UniProtKB-KW"/>
</dbReference>
<evidence type="ECO:0000256" key="5">
    <source>
        <dbReference type="ARBA" id="ARBA00047422"/>
    </source>
</evidence>
<dbReference type="HOGENOM" id="CLU_006958_2_0_6"/>
<evidence type="ECO:0000256" key="7">
    <source>
        <dbReference type="RuleBase" id="RU000416"/>
    </source>
</evidence>
<evidence type="ECO:0000256" key="1">
    <source>
        <dbReference type="ARBA" id="ARBA00022603"/>
    </source>
</evidence>
<dbReference type="Pfam" id="PF00145">
    <property type="entry name" value="DNA_methylase"/>
    <property type="match status" value="1"/>
</dbReference>
<dbReference type="InterPro" id="IPR018117">
    <property type="entry name" value="C5_DNA_meth_AS"/>
</dbReference>
<gene>
    <name evidence="9" type="ORF">F934_00415</name>
</gene>
<dbReference type="InterPro" id="IPR029063">
    <property type="entry name" value="SAM-dependent_MTases_sf"/>
</dbReference>
<dbReference type="PANTHER" id="PTHR10629:SF52">
    <property type="entry name" value="DNA (CYTOSINE-5)-METHYLTRANSFERASE 1"/>
    <property type="match status" value="1"/>
</dbReference>
<protein>
    <recommendedName>
        <fullName evidence="8">Cytosine-specific methyltransferase</fullName>
        <ecNumber evidence="8">2.1.1.37</ecNumber>
    </recommendedName>
</protein>
<dbReference type="GO" id="GO:0003886">
    <property type="term" value="F:DNA (cytosine-5-)-methyltransferase activity"/>
    <property type="evidence" value="ECO:0007669"/>
    <property type="project" value="UniProtKB-EC"/>
</dbReference>
<sequence length="384" mass="42806">MHIALVWYVGEIGLSNQLRPSVAGLFVGCGGLDLGFKNAGCDLVWANELSADAAQSYKDLIGHSVVVGDIWEHLDNIPQVDILIGGPPCQAFSLVGKRLEDDPRAKLVFAFEQAVEKIMPQAFVMENVPGLMASSVNGIKLHEHLAAKFRVLGYKIEILKLVATDFFVPQKRKRVLMIGHRFQNKEFKLIDSKDFAVLLGQPDLVSPVCVSDALNDLPSPLPKGDKQSVAYATPAISAYAKLMRKNNDKNVFHQVMPTMSLLDKAFVKHIPPGGNYMDIPDELSTKRIMSFKATGGRTTTYGRLHPEFPAYTINTYFNRPNVGANYHHREERLITVREALRLQSFPDHFSPYYTNQRSLHMQVGNAVPPLMAEAVAYSIKQLFK</sequence>
<dbReference type="GO" id="GO:0044027">
    <property type="term" value="P:negative regulation of gene expression via chromosomal CpG island methylation"/>
    <property type="evidence" value="ECO:0007669"/>
    <property type="project" value="TreeGrafter"/>
</dbReference>
<dbReference type="AlphaFoldDB" id="N9FLN6"/>
<keyword evidence="4" id="KW-0680">Restriction system</keyword>
<evidence type="ECO:0000313" key="9">
    <source>
        <dbReference type="EMBL" id="ENW08240.1"/>
    </source>
</evidence>
<dbReference type="PRINTS" id="PR00105">
    <property type="entry name" value="C5METTRFRASE"/>
</dbReference>
<evidence type="ECO:0000256" key="2">
    <source>
        <dbReference type="ARBA" id="ARBA00022679"/>
    </source>
</evidence>
<dbReference type="GO" id="GO:0003677">
    <property type="term" value="F:DNA binding"/>
    <property type="evidence" value="ECO:0007669"/>
    <property type="project" value="TreeGrafter"/>
</dbReference>
<dbReference type="EC" id="2.1.1.37" evidence="8"/>
<dbReference type="SUPFAM" id="SSF53335">
    <property type="entry name" value="S-adenosyl-L-methionine-dependent methyltransferases"/>
    <property type="match status" value="1"/>
</dbReference>
<evidence type="ECO:0000256" key="3">
    <source>
        <dbReference type="ARBA" id="ARBA00022691"/>
    </source>
</evidence>
<dbReference type="PROSITE" id="PS51679">
    <property type="entry name" value="SAM_MT_C5"/>
    <property type="match status" value="1"/>
</dbReference>
<evidence type="ECO:0000313" key="10">
    <source>
        <dbReference type="Proteomes" id="UP000018417"/>
    </source>
</evidence>
<dbReference type="OrthoDB" id="9813719at2"/>
<comment type="similarity">
    <text evidence="6 7">Belongs to the class I-like SAM-binding methyltransferase superfamily. C5-methyltransferase family.</text>
</comment>
<dbReference type="PANTHER" id="PTHR10629">
    <property type="entry name" value="CYTOSINE-SPECIFIC METHYLTRANSFERASE"/>
    <property type="match status" value="1"/>
</dbReference>
<proteinExistence type="inferred from homology"/>
<dbReference type="RefSeq" id="WP_005051576.1">
    <property type="nucleotide sequence ID" value="NZ_KB849757.1"/>
</dbReference>
<dbReference type="InterPro" id="IPR001525">
    <property type="entry name" value="C5_MeTfrase"/>
</dbReference>
<reference evidence="9 10" key="1">
    <citation type="submission" date="2013-02" db="EMBL/GenBank/DDBJ databases">
        <title>The Genome Sequence of Acinetobacter beijerinckii ANC 3835.</title>
        <authorList>
            <consortium name="The Broad Institute Genome Sequencing Platform"/>
            <consortium name="The Broad Institute Genome Sequencing Center for Infectious Disease"/>
            <person name="Cerqueira G."/>
            <person name="Feldgarden M."/>
            <person name="Courvalin P."/>
            <person name="Perichon B."/>
            <person name="Grillot-Courvalin C."/>
            <person name="Clermont D."/>
            <person name="Rocha E."/>
            <person name="Yoon E.-J."/>
            <person name="Nemec A."/>
            <person name="Walker B."/>
            <person name="Young S.K."/>
            <person name="Zeng Q."/>
            <person name="Gargeya S."/>
            <person name="Fitzgerald M."/>
            <person name="Haas B."/>
            <person name="Abouelleil A."/>
            <person name="Alvarado L."/>
            <person name="Arachchi H.M."/>
            <person name="Berlin A.M."/>
            <person name="Chapman S.B."/>
            <person name="Dewar J."/>
            <person name="Goldberg J."/>
            <person name="Griggs A."/>
            <person name="Gujja S."/>
            <person name="Hansen M."/>
            <person name="Howarth C."/>
            <person name="Imamovic A."/>
            <person name="Larimer J."/>
            <person name="McCowan C."/>
            <person name="Murphy C."/>
            <person name="Neiman D."/>
            <person name="Pearson M."/>
            <person name="Priest M."/>
            <person name="Roberts A."/>
            <person name="Saif S."/>
            <person name="Shea T."/>
            <person name="Sisk P."/>
            <person name="Sykes S."/>
            <person name="Wortman J."/>
            <person name="Nusbaum C."/>
            <person name="Birren B."/>
        </authorList>
    </citation>
    <scope>NUCLEOTIDE SEQUENCE [LARGE SCALE GENOMIC DNA]</scope>
    <source>
        <strain evidence="9 10">ANC 3835</strain>
    </source>
</reference>
<dbReference type="PROSITE" id="PS00094">
    <property type="entry name" value="C5_MTASE_1"/>
    <property type="match status" value="1"/>
</dbReference>
<dbReference type="NCBIfam" id="TIGR00675">
    <property type="entry name" value="dcm"/>
    <property type="match status" value="1"/>
</dbReference>